<keyword evidence="2" id="KW-0862">Zinc</keyword>
<keyword evidence="1" id="KW-0645">Protease</keyword>
<dbReference type="PANTHER" id="PTHR11439:SF491">
    <property type="entry name" value="INTEGRASE CATALYTIC DOMAIN-CONTAINING PROTEIN"/>
    <property type="match status" value="1"/>
</dbReference>
<keyword evidence="1" id="KW-0378">Hydrolase</keyword>
<dbReference type="Pfam" id="PF00098">
    <property type="entry name" value="zf-CCHC"/>
    <property type="match status" value="1"/>
</dbReference>
<evidence type="ECO:0000256" key="2">
    <source>
        <dbReference type="PROSITE-ProRule" id="PRU00047"/>
    </source>
</evidence>
<dbReference type="SUPFAM" id="SSF57756">
    <property type="entry name" value="Retrovirus zinc finger-like domains"/>
    <property type="match status" value="1"/>
</dbReference>
<dbReference type="PROSITE" id="PS50158">
    <property type="entry name" value="ZF_CCHC"/>
    <property type="match status" value="1"/>
</dbReference>
<sequence>MKGILIQQKVFKAIDGKKVDNLITAKELWDKLEELYTESSLPTIKYGRDSVNLETVISGLKSKEIDLRSSKPIQNQPEVNLVRGRTKNRNHEYKHRRHSNSKSRSRGRSNSRPKYNRDRYEKKDVRCYNCGGRGHFIKDCKKPRRNPPKDSANNSDDTVDEVYMLSDVNAVKSVLNKHEWLIDSGCTVHMTPYRDILFNYKSDNLGSVSMANEKRCDVLGVGDVCMIFENGFKFTLKNVKHVPDLAYNLMSCSALEEEGLEGRWGKGIMKIMKGSLNVFKAERKKNLYICSVTYDIIAASVTHMNTSDLWHKRLGHISSKGLELLHKHGVLNDKINDLSFCDDCILVLYVDDMLIVSSSMTLIRELQNNLSKNFKMKDLGDAKKILGMSIERNGKSSTIFLNQKSYVKNVVKKFSMSNAKSTSVPLAAHFQLCKNQSPNSETEKEPMKNIPYSNAIGSVLYLMISTRPDIAYVVSCLSRFMSNAGIPHWEALKWLLRYLNSSVDIGIIFSKLSDDVKLVGYVDSNYANDRDSRRSTTSYMFTLCGACISWKSQLQNIVALSTTEAEYIATTEALKEAIWLKGLLDEIGFLKHKITVFSDSQSSIQLCKNPVFHDRTKHIDVKALRAPELEGNDEANDVPTPWIWSKVEIVSFIWPKSHRPNSKEDRLFTSSPNSSPRPTALNVTHNPNPYPSAYHPYINPNPNQTSQISPPIHYAILSLSSLIFSPSSGTCLILRSPSLPSTMEAHYLNPTFTITKDTRSLPWWSVVKSLCGERLCGSVKRSCNLELSSAFGFVLGKSKLGYLSRPMLES</sequence>
<dbReference type="InterPro" id="IPR054722">
    <property type="entry name" value="PolX-like_BBD"/>
</dbReference>
<dbReference type="GO" id="GO:0008270">
    <property type="term" value="F:zinc ion binding"/>
    <property type="evidence" value="ECO:0007669"/>
    <property type="project" value="UniProtKB-KW"/>
</dbReference>
<dbReference type="GO" id="GO:0004190">
    <property type="term" value="F:aspartic-type endopeptidase activity"/>
    <property type="evidence" value="ECO:0007669"/>
    <property type="project" value="UniProtKB-KW"/>
</dbReference>
<evidence type="ECO:0000256" key="1">
    <source>
        <dbReference type="ARBA" id="ARBA00022750"/>
    </source>
</evidence>
<dbReference type="Gene3D" id="4.10.60.10">
    <property type="entry name" value="Zinc finger, CCHC-type"/>
    <property type="match status" value="1"/>
</dbReference>
<feature type="compositionally biased region" description="Polar residues" evidence="3">
    <location>
        <begin position="668"/>
        <end position="680"/>
    </location>
</feature>
<proteinExistence type="predicted"/>
<dbReference type="InterPro" id="IPR036875">
    <property type="entry name" value="Znf_CCHC_sf"/>
</dbReference>
<evidence type="ECO:0000259" key="4">
    <source>
        <dbReference type="PROSITE" id="PS50158"/>
    </source>
</evidence>
<dbReference type="InterPro" id="IPR013103">
    <property type="entry name" value="RVT_2"/>
</dbReference>
<dbReference type="GO" id="GO:0003676">
    <property type="term" value="F:nucleic acid binding"/>
    <property type="evidence" value="ECO:0007669"/>
    <property type="project" value="InterPro"/>
</dbReference>
<protein>
    <submittedName>
        <fullName evidence="5">Retrovirus-related Pol polyprotein from transposon TNT 1-94</fullName>
    </submittedName>
</protein>
<organism evidence="5">
    <name type="scientific">Sesamum latifolium</name>
    <dbReference type="NCBI Taxonomy" id="2727402"/>
    <lineage>
        <taxon>Eukaryota</taxon>
        <taxon>Viridiplantae</taxon>
        <taxon>Streptophyta</taxon>
        <taxon>Embryophyta</taxon>
        <taxon>Tracheophyta</taxon>
        <taxon>Spermatophyta</taxon>
        <taxon>Magnoliopsida</taxon>
        <taxon>eudicotyledons</taxon>
        <taxon>Gunneridae</taxon>
        <taxon>Pentapetalae</taxon>
        <taxon>asterids</taxon>
        <taxon>lamiids</taxon>
        <taxon>Lamiales</taxon>
        <taxon>Pedaliaceae</taxon>
        <taxon>Sesamum</taxon>
    </lineage>
</organism>
<dbReference type="AlphaFoldDB" id="A0AAW2XG48"/>
<dbReference type="SUPFAM" id="SSF56672">
    <property type="entry name" value="DNA/RNA polymerases"/>
    <property type="match status" value="1"/>
</dbReference>
<feature type="domain" description="CCHC-type" evidence="4">
    <location>
        <begin position="126"/>
        <end position="142"/>
    </location>
</feature>
<keyword evidence="1" id="KW-0064">Aspartyl protease</keyword>
<evidence type="ECO:0000313" key="5">
    <source>
        <dbReference type="EMBL" id="KAL0451861.1"/>
    </source>
</evidence>
<dbReference type="Pfam" id="PF07727">
    <property type="entry name" value="RVT_2"/>
    <property type="match status" value="1"/>
</dbReference>
<keyword evidence="2" id="KW-0479">Metal-binding</keyword>
<dbReference type="PANTHER" id="PTHR11439">
    <property type="entry name" value="GAG-POL-RELATED RETROTRANSPOSON"/>
    <property type="match status" value="1"/>
</dbReference>
<reference evidence="5" key="2">
    <citation type="journal article" date="2024" name="Plant">
        <title>Genomic evolution and insights into agronomic trait innovations of Sesamum species.</title>
        <authorList>
            <person name="Miao H."/>
            <person name="Wang L."/>
            <person name="Qu L."/>
            <person name="Liu H."/>
            <person name="Sun Y."/>
            <person name="Le M."/>
            <person name="Wang Q."/>
            <person name="Wei S."/>
            <person name="Zheng Y."/>
            <person name="Lin W."/>
            <person name="Duan Y."/>
            <person name="Cao H."/>
            <person name="Xiong S."/>
            <person name="Wang X."/>
            <person name="Wei L."/>
            <person name="Li C."/>
            <person name="Ma Q."/>
            <person name="Ju M."/>
            <person name="Zhao R."/>
            <person name="Li G."/>
            <person name="Mu C."/>
            <person name="Tian Q."/>
            <person name="Mei H."/>
            <person name="Zhang T."/>
            <person name="Gao T."/>
            <person name="Zhang H."/>
        </authorList>
    </citation>
    <scope>NUCLEOTIDE SEQUENCE</scope>
    <source>
        <strain evidence="5">KEN1</strain>
    </source>
</reference>
<accession>A0AAW2XG48</accession>
<name>A0AAW2XG48_9LAMI</name>
<dbReference type="Pfam" id="PF22936">
    <property type="entry name" value="Pol_BBD"/>
    <property type="match status" value="1"/>
</dbReference>
<dbReference type="CDD" id="cd09272">
    <property type="entry name" value="RNase_HI_RT_Ty1"/>
    <property type="match status" value="1"/>
</dbReference>
<gene>
    <name evidence="5" type="ORF">Slati_1164200</name>
</gene>
<keyword evidence="2" id="KW-0863">Zinc-finger</keyword>
<reference evidence="5" key="1">
    <citation type="submission" date="2020-06" db="EMBL/GenBank/DDBJ databases">
        <authorList>
            <person name="Li T."/>
            <person name="Hu X."/>
            <person name="Zhang T."/>
            <person name="Song X."/>
            <person name="Zhang H."/>
            <person name="Dai N."/>
            <person name="Sheng W."/>
            <person name="Hou X."/>
            <person name="Wei L."/>
        </authorList>
    </citation>
    <scope>NUCLEOTIDE SEQUENCE</scope>
    <source>
        <strain evidence="5">KEN1</strain>
        <tissue evidence="5">Leaf</tissue>
    </source>
</reference>
<feature type="region of interest" description="Disordered" evidence="3">
    <location>
        <begin position="660"/>
        <end position="680"/>
    </location>
</feature>
<feature type="compositionally biased region" description="Basic residues" evidence="3">
    <location>
        <begin position="84"/>
        <end position="111"/>
    </location>
</feature>
<feature type="region of interest" description="Disordered" evidence="3">
    <location>
        <begin position="68"/>
        <end position="118"/>
    </location>
</feature>
<dbReference type="InterPro" id="IPR001878">
    <property type="entry name" value="Znf_CCHC"/>
</dbReference>
<dbReference type="InterPro" id="IPR043502">
    <property type="entry name" value="DNA/RNA_pol_sf"/>
</dbReference>
<feature type="region of interest" description="Disordered" evidence="3">
    <location>
        <begin position="139"/>
        <end position="158"/>
    </location>
</feature>
<evidence type="ECO:0000256" key="3">
    <source>
        <dbReference type="SAM" id="MobiDB-lite"/>
    </source>
</evidence>
<comment type="caution">
    <text evidence="5">The sequence shown here is derived from an EMBL/GenBank/DDBJ whole genome shotgun (WGS) entry which is preliminary data.</text>
</comment>
<dbReference type="SMART" id="SM00343">
    <property type="entry name" value="ZnF_C2HC"/>
    <property type="match status" value="1"/>
</dbReference>
<dbReference type="EMBL" id="JACGWN010000004">
    <property type="protein sequence ID" value="KAL0451861.1"/>
    <property type="molecule type" value="Genomic_DNA"/>
</dbReference>